<reference evidence="3 4" key="1">
    <citation type="submission" date="2020-05" db="EMBL/GenBank/DDBJ databases">
        <authorList>
            <person name="Ruan W."/>
            <person name="Jeon C.O."/>
            <person name="Chun B.H."/>
        </authorList>
    </citation>
    <scope>NUCLEOTIDE SEQUENCE [LARGE SCALE GENOMIC DNA]</scope>
    <source>
        <strain evidence="3 4">TBZ9</strain>
    </source>
</reference>
<dbReference type="InterPro" id="IPR016032">
    <property type="entry name" value="Sig_transdc_resp-reg_C-effctor"/>
</dbReference>
<dbReference type="SUPFAM" id="SSF46894">
    <property type="entry name" value="C-terminal effector domain of the bipartite response regulators"/>
    <property type="match status" value="1"/>
</dbReference>
<evidence type="ECO:0000313" key="4">
    <source>
        <dbReference type="Proteomes" id="UP000588806"/>
    </source>
</evidence>
<reference evidence="3 4" key="2">
    <citation type="submission" date="2020-06" db="EMBL/GenBank/DDBJ databases">
        <title>Halomonas songnenensis sp. nov., a moderately halophilic bacterium isolated from saline and alkaline soils.</title>
        <authorList>
            <person name="Jiang J."/>
            <person name="Pan Y."/>
        </authorList>
    </citation>
    <scope>NUCLEOTIDE SEQUENCE [LARGE SCALE GENOMIC DNA]</scope>
    <source>
        <strain evidence="3 4">TBZ9</strain>
    </source>
</reference>
<dbReference type="PROSITE" id="PS50043">
    <property type="entry name" value="HTH_LUXR_2"/>
    <property type="match status" value="1"/>
</dbReference>
<dbReference type="InterPro" id="IPR000792">
    <property type="entry name" value="Tscrpt_reg_LuxR_C"/>
</dbReference>
<evidence type="ECO:0000256" key="1">
    <source>
        <dbReference type="ARBA" id="ARBA00023125"/>
    </source>
</evidence>
<organism evidence="3 4">
    <name type="scientific">Vreelandella azerica</name>
    <dbReference type="NCBI Taxonomy" id="2732867"/>
    <lineage>
        <taxon>Bacteria</taxon>
        <taxon>Pseudomonadati</taxon>
        <taxon>Pseudomonadota</taxon>
        <taxon>Gammaproteobacteria</taxon>
        <taxon>Oceanospirillales</taxon>
        <taxon>Halomonadaceae</taxon>
        <taxon>Vreelandella</taxon>
    </lineage>
</organism>
<dbReference type="PANTHER" id="PTHR43214">
    <property type="entry name" value="TWO-COMPONENT RESPONSE REGULATOR"/>
    <property type="match status" value="1"/>
</dbReference>
<keyword evidence="4" id="KW-1185">Reference proteome</keyword>
<dbReference type="GO" id="GO:0003677">
    <property type="term" value="F:DNA binding"/>
    <property type="evidence" value="ECO:0007669"/>
    <property type="project" value="UniProtKB-KW"/>
</dbReference>
<protein>
    <submittedName>
        <fullName evidence="3">Response regulator transcription factor</fullName>
    </submittedName>
</protein>
<dbReference type="PRINTS" id="PR00038">
    <property type="entry name" value="HTHLUXR"/>
</dbReference>
<sequence length="212" mass="23055">MNHLFITPAARLQPRWQAAFPQATLAAVAPETDRLTPPPDIIWIVCEGEQQPLSAPLLEAVTRLSAESAVVVLANAPQQADALQALQAGARGYAHALSPVATLQQIATVVTNAGIWVPADLMAQVMGHTWQALNGEQRLRHALLDKLTEREREVALAVVQGASNKQVARTLNITERTVKAHLTSIFHKLEITDRMQLILKLADRAVNLPLGM</sequence>
<dbReference type="Pfam" id="PF00196">
    <property type="entry name" value="GerE"/>
    <property type="match status" value="1"/>
</dbReference>
<evidence type="ECO:0000259" key="2">
    <source>
        <dbReference type="PROSITE" id="PS50043"/>
    </source>
</evidence>
<dbReference type="SMART" id="SM00421">
    <property type="entry name" value="HTH_LUXR"/>
    <property type="match status" value="1"/>
</dbReference>
<dbReference type="InterPro" id="IPR039420">
    <property type="entry name" value="WalR-like"/>
</dbReference>
<dbReference type="AlphaFoldDB" id="A0A7Y3TXD0"/>
<name>A0A7Y3TXD0_9GAMM</name>
<keyword evidence="1" id="KW-0238">DNA-binding</keyword>
<dbReference type="Gene3D" id="3.40.50.2300">
    <property type="match status" value="1"/>
</dbReference>
<accession>A0A7Y3TXD0</accession>
<dbReference type="Proteomes" id="UP000588806">
    <property type="component" value="Unassembled WGS sequence"/>
</dbReference>
<feature type="domain" description="HTH luxR-type" evidence="2">
    <location>
        <begin position="140"/>
        <end position="205"/>
    </location>
</feature>
<dbReference type="EMBL" id="JABFHI010000003">
    <property type="protein sequence ID" value="NOG31809.1"/>
    <property type="molecule type" value="Genomic_DNA"/>
</dbReference>
<dbReference type="CDD" id="cd06170">
    <property type="entry name" value="LuxR_C_like"/>
    <property type="match status" value="1"/>
</dbReference>
<dbReference type="PROSITE" id="PS00622">
    <property type="entry name" value="HTH_LUXR_1"/>
    <property type="match status" value="1"/>
</dbReference>
<dbReference type="GO" id="GO:0006355">
    <property type="term" value="P:regulation of DNA-templated transcription"/>
    <property type="evidence" value="ECO:0007669"/>
    <property type="project" value="InterPro"/>
</dbReference>
<dbReference type="RefSeq" id="WP_171702278.1">
    <property type="nucleotide sequence ID" value="NZ_JABFHI010000003.1"/>
</dbReference>
<comment type="caution">
    <text evidence="3">The sequence shown here is derived from an EMBL/GenBank/DDBJ whole genome shotgun (WGS) entry which is preliminary data.</text>
</comment>
<evidence type="ECO:0000313" key="3">
    <source>
        <dbReference type="EMBL" id="NOG31809.1"/>
    </source>
</evidence>
<proteinExistence type="predicted"/>
<gene>
    <name evidence="3" type="ORF">HLB35_08575</name>
</gene>